<reference evidence="1" key="1">
    <citation type="submission" date="2021-02" db="EMBL/GenBank/DDBJ databases">
        <authorList>
            <person name="Dougan E. K."/>
            <person name="Rhodes N."/>
            <person name="Thang M."/>
            <person name="Chan C."/>
        </authorList>
    </citation>
    <scope>NUCLEOTIDE SEQUENCE</scope>
</reference>
<name>A0A812XQY2_9DINO</name>
<sequence>MDVRRAFKESEEGRVQAAVKHMMPPYEPKKKKPKRVATWTSHATIITGRYGSGKSVAVREALRGVQGVFFHPIEDADWKDKLYERLGLSGPDMLEEVLCRVQAQLEKLEGPSKVPIIVLDIPRETREGTALVAFKSFRMDTVSNFAKYLCSDDTMDAMAHVIVCASSAAMALSFDAGGDRQENYWVEDLTEKEAKELLTLHGHREDWKQFVNACLWAAVDLVRTCEKYKGPATLAAKEEEMKAKAAIEVQRFLDSCKIKET</sequence>
<protein>
    <submittedName>
        <fullName evidence="1">Uncharacterized protein</fullName>
    </submittedName>
</protein>
<evidence type="ECO:0000313" key="2">
    <source>
        <dbReference type="Proteomes" id="UP000601435"/>
    </source>
</evidence>
<organism evidence="1 2">
    <name type="scientific">Symbiodinium necroappetens</name>
    <dbReference type="NCBI Taxonomy" id="1628268"/>
    <lineage>
        <taxon>Eukaryota</taxon>
        <taxon>Sar</taxon>
        <taxon>Alveolata</taxon>
        <taxon>Dinophyceae</taxon>
        <taxon>Suessiales</taxon>
        <taxon>Symbiodiniaceae</taxon>
        <taxon>Symbiodinium</taxon>
    </lineage>
</organism>
<dbReference type="Proteomes" id="UP000601435">
    <property type="component" value="Unassembled WGS sequence"/>
</dbReference>
<comment type="caution">
    <text evidence="1">The sequence shown here is derived from an EMBL/GenBank/DDBJ whole genome shotgun (WGS) entry which is preliminary data.</text>
</comment>
<dbReference type="EMBL" id="CAJNJA010038613">
    <property type="protein sequence ID" value="CAE7749208.1"/>
    <property type="molecule type" value="Genomic_DNA"/>
</dbReference>
<feature type="non-terminal residue" evidence="1">
    <location>
        <position position="261"/>
    </location>
</feature>
<proteinExistence type="predicted"/>
<evidence type="ECO:0000313" key="1">
    <source>
        <dbReference type="EMBL" id="CAE7749208.1"/>
    </source>
</evidence>
<dbReference type="OrthoDB" id="419630at2759"/>
<accession>A0A812XQY2</accession>
<keyword evidence="2" id="KW-1185">Reference proteome</keyword>
<dbReference type="AlphaFoldDB" id="A0A812XQY2"/>
<gene>
    <name evidence="1" type="ORF">SNEC2469_LOCUS21721</name>
</gene>